<evidence type="ECO:0000259" key="7">
    <source>
        <dbReference type="Pfam" id="PF21982"/>
    </source>
</evidence>
<organism evidence="8 9">
    <name type="scientific">Reichenbachiella agariperforans</name>
    <dbReference type="NCBI Taxonomy" id="156994"/>
    <lineage>
        <taxon>Bacteria</taxon>
        <taxon>Pseudomonadati</taxon>
        <taxon>Bacteroidota</taxon>
        <taxon>Cytophagia</taxon>
        <taxon>Cytophagales</taxon>
        <taxon>Reichenbachiellaceae</taxon>
        <taxon>Reichenbachiella</taxon>
    </lineage>
</organism>
<dbReference type="Pfam" id="PF21982">
    <property type="entry name" value="RecX_HTH1"/>
    <property type="match status" value="1"/>
</dbReference>
<feature type="domain" description="RecX third three-helical" evidence="6">
    <location>
        <begin position="107"/>
        <end position="153"/>
    </location>
</feature>
<evidence type="ECO:0000259" key="5">
    <source>
        <dbReference type="Pfam" id="PF02631"/>
    </source>
</evidence>
<dbReference type="RefSeq" id="WP_073120750.1">
    <property type="nucleotide sequence ID" value="NZ_FRAA01000002.1"/>
</dbReference>
<gene>
    <name evidence="8" type="ORF">SAMN04488028_10251</name>
</gene>
<reference evidence="9" key="1">
    <citation type="submission" date="2016-11" db="EMBL/GenBank/DDBJ databases">
        <authorList>
            <person name="Varghese N."/>
            <person name="Submissions S."/>
        </authorList>
    </citation>
    <scope>NUCLEOTIDE SEQUENCE [LARGE SCALE GENOMIC DNA]</scope>
    <source>
        <strain evidence="9">DSM 26134</strain>
    </source>
</reference>
<protein>
    <recommendedName>
        <fullName evidence="3">Regulatory protein RecX</fullName>
    </recommendedName>
</protein>
<keyword evidence="4" id="KW-0963">Cytoplasm</keyword>
<comment type="similarity">
    <text evidence="2">Belongs to the RecX family.</text>
</comment>
<proteinExistence type="inferred from homology"/>
<evidence type="ECO:0000256" key="4">
    <source>
        <dbReference type="ARBA" id="ARBA00022490"/>
    </source>
</evidence>
<feature type="domain" description="RecX second three-helical" evidence="5">
    <location>
        <begin position="59"/>
        <end position="100"/>
    </location>
</feature>
<dbReference type="PANTHER" id="PTHR33602">
    <property type="entry name" value="REGULATORY PROTEIN RECX FAMILY PROTEIN"/>
    <property type="match status" value="1"/>
</dbReference>
<evidence type="ECO:0000256" key="1">
    <source>
        <dbReference type="ARBA" id="ARBA00004496"/>
    </source>
</evidence>
<dbReference type="InterPro" id="IPR053925">
    <property type="entry name" value="RecX_HTH_3rd"/>
</dbReference>
<name>A0A1M6N1B7_REIAG</name>
<comment type="subcellular location">
    <subcellularLocation>
        <location evidence="1">Cytoplasm</location>
    </subcellularLocation>
</comment>
<dbReference type="GO" id="GO:0005737">
    <property type="term" value="C:cytoplasm"/>
    <property type="evidence" value="ECO:0007669"/>
    <property type="project" value="UniProtKB-SubCell"/>
</dbReference>
<evidence type="ECO:0000259" key="6">
    <source>
        <dbReference type="Pfam" id="PF21981"/>
    </source>
</evidence>
<dbReference type="Pfam" id="PF02631">
    <property type="entry name" value="RecX_HTH2"/>
    <property type="match status" value="1"/>
</dbReference>
<dbReference type="Gene3D" id="1.10.10.10">
    <property type="entry name" value="Winged helix-like DNA-binding domain superfamily/Winged helix DNA-binding domain"/>
    <property type="match status" value="2"/>
</dbReference>
<feature type="domain" description="RecX first three-helical" evidence="7">
    <location>
        <begin position="13"/>
        <end position="52"/>
    </location>
</feature>
<dbReference type="STRING" id="156994.SAMN04488028_10251"/>
<evidence type="ECO:0000313" key="9">
    <source>
        <dbReference type="Proteomes" id="UP000184474"/>
    </source>
</evidence>
<evidence type="ECO:0000313" key="8">
    <source>
        <dbReference type="EMBL" id="SHJ89442.1"/>
    </source>
</evidence>
<dbReference type="InterPro" id="IPR053924">
    <property type="entry name" value="RecX_HTH_2nd"/>
</dbReference>
<dbReference type="Pfam" id="PF21981">
    <property type="entry name" value="RecX_HTH3"/>
    <property type="match status" value="1"/>
</dbReference>
<dbReference type="AlphaFoldDB" id="A0A1M6N1B7"/>
<dbReference type="PANTHER" id="PTHR33602:SF1">
    <property type="entry name" value="REGULATORY PROTEIN RECX FAMILY PROTEIN"/>
    <property type="match status" value="1"/>
</dbReference>
<dbReference type="Proteomes" id="UP000184474">
    <property type="component" value="Unassembled WGS sequence"/>
</dbReference>
<evidence type="ECO:0000256" key="3">
    <source>
        <dbReference type="ARBA" id="ARBA00018111"/>
    </source>
</evidence>
<dbReference type="InterPro" id="IPR036388">
    <property type="entry name" value="WH-like_DNA-bd_sf"/>
</dbReference>
<dbReference type="GO" id="GO:0006282">
    <property type="term" value="P:regulation of DNA repair"/>
    <property type="evidence" value="ECO:0007669"/>
    <property type="project" value="InterPro"/>
</dbReference>
<sequence>MEKKKLSLTKKEAKLKAANYCAYQERSQKEVRNKLFEYGLYKNEVEDVLADLIMDGFINEERFAKAFAGGKFRVKKWGRNRIKLGLQQHDISSYCLKRAMAEIPPADYTATLVALIEKKSTTESETNLFKKREKISRQMIYKGYEPELVWEFVKDVVV</sequence>
<evidence type="ECO:0000256" key="2">
    <source>
        <dbReference type="ARBA" id="ARBA00009695"/>
    </source>
</evidence>
<keyword evidence="9" id="KW-1185">Reference proteome</keyword>
<accession>A0A1M6N1B7</accession>
<dbReference type="InterPro" id="IPR053926">
    <property type="entry name" value="RecX_HTH_1st"/>
</dbReference>
<dbReference type="InterPro" id="IPR003783">
    <property type="entry name" value="Regulatory_RecX"/>
</dbReference>
<dbReference type="EMBL" id="FRAA01000002">
    <property type="protein sequence ID" value="SHJ89442.1"/>
    <property type="molecule type" value="Genomic_DNA"/>
</dbReference>